<dbReference type="EMBL" id="DF973413">
    <property type="protein sequence ID" value="GAU30013.1"/>
    <property type="molecule type" value="Genomic_DNA"/>
</dbReference>
<protein>
    <recommendedName>
        <fullName evidence="10">Leucine-rich repeat-containing N-terminal plant-type domain-containing protein</fullName>
    </recommendedName>
</protein>
<dbReference type="Gene3D" id="3.80.10.10">
    <property type="entry name" value="Ribonuclease Inhibitor"/>
    <property type="match status" value="1"/>
</dbReference>
<dbReference type="SUPFAM" id="SSF52058">
    <property type="entry name" value="L domain-like"/>
    <property type="match status" value="1"/>
</dbReference>
<proteinExistence type="inferred from homology"/>
<sequence>MVSVFSVDDPVFNDEIMGLIVFKAGLQDPNHKLSSWNEDDYTPCNWEGVKCDSSNNRVISIVLDGFSLSGHIDRGLLRLQFLQTLSLSGNNFTGFINPDFPKLGNLQVVDFSHNNLKGSIPEGFFQQCGSLKTVNFAKNNLTVVEFPRILVVA</sequence>
<dbReference type="Pfam" id="PF08263">
    <property type="entry name" value="LRRNT_2"/>
    <property type="match status" value="1"/>
</dbReference>
<keyword evidence="8" id="KW-0472">Membrane</keyword>
<comment type="similarity">
    <text evidence="2">Belongs to the RLP family.</text>
</comment>
<keyword evidence="12" id="KW-1185">Reference proteome</keyword>
<evidence type="ECO:0000256" key="5">
    <source>
        <dbReference type="ARBA" id="ARBA00022729"/>
    </source>
</evidence>
<evidence type="ECO:0000256" key="2">
    <source>
        <dbReference type="ARBA" id="ARBA00009592"/>
    </source>
</evidence>
<dbReference type="InterPro" id="IPR032675">
    <property type="entry name" value="LRR_dom_sf"/>
</dbReference>
<keyword evidence="3" id="KW-0433">Leucine-rich repeat</keyword>
<dbReference type="Proteomes" id="UP000242715">
    <property type="component" value="Unassembled WGS sequence"/>
</dbReference>
<comment type="subcellular location">
    <subcellularLocation>
        <location evidence="1">Membrane</location>
        <topology evidence="1">Single-pass type I membrane protein</topology>
    </subcellularLocation>
</comment>
<evidence type="ECO:0000256" key="1">
    <source>
        <dbReference type="ARBA" id="ARBA00004479"/>
    </source>
</evidence>
<evidence type="ECO:0000313" key="12">
    <source>
        <dbReference type="Proteomes" id="UP000242715"/>
    </source>
</evidence>
<accession>A0A2Z6MJM8</accession>
<dbReference type="Pfam" id="PF00560">
    <property type="entry name" value="LRR_1"/>
    <property type="match status" value="2"/>
</dbReference>
<dbReference type="AlphaFoldDB" id="A0A2Z6MJM8"/>
<keyword evidence="4" id="KW-0812">Transmembrane</keyword>
<evidence type="ECO:0000256" key="7">
    <source>
        <dbReference type="ARBA" id="ARBA00022989"/>
    </source>
</evidence>
<evidence type="ECO:0000256" key="3">
    <source>
        <dbReference type="ARBA" id="ARBA00022614"/>
    </source>
</evidence>
<dbReference type="InterPro" id="IPR001611">
    <property type="entry name" value="Leu-rich_rpt"/>
</dbReference>
<evidence type="ECO:0000256" key="8">
    <source>
        <dbReference type="ARBA" id="ARBA00023136"/>
    </source>
</evidence>
<dbReference type="InterPro" id="IPR013210">
    <property type="entry name" value="LRR_N_plant-typ"/>
</dbReference>
<evidence type="ECO:0000259" key="10">
    <source>
        <dbReference type="Pfam" id="PF08263"/>
    </source>
</evidence>
<dbReference type="GO" id="GO:0016020">
    <property type="term" value="C:membrane"/>
    <property type="evidence" value="ECO:0007669"/>
    <property type="project" value="UniProtKB-SubCell"/>
</dbReference>
<keyword evidence="6" id="KW-0677">Repeat</keyword>
<feature type="domain" description="Leucine-rich repeat-containing N-terminal plant-type" evidence="10">
    <location>
        <begin position="13"/>
        <end position="52"/>
    </location>
</feature>
<organism evidence="11 12">
    <name type="scientific">Trifolium subterraneum</name>
    <name type="common">Subterranean clover</name>
    <dbReference type="NCBI Taxonomy" id="3900"/>
    <lineage>
        <taxon>Eukaryota</taxon>
        <taxon>Viridiplantae</taxon>
        <taxon>Streptophyta</taxon>
        <taxon>Embryophyta</taxon>
        <taxon>Tracheophyta</taxon>
        <taxon>Spermatophyta</taxon>
        <taxon>Magnoliopsida</taxon>
        <taxon>eudicotyledons</taxon>
        <taxon>Gunneridae</taxon>
        <taxon>Pentapetalae</taxon>
        <taxon>rosids</taxon>
        <taxon>fabids</taxon>
        <taxon>Fabales</taxon>
        <taxon>Fabaceae</taxon>
        <taxon>Papilionoideae</taxon>
        <taxon>50 kb inversion clade</taxon>
        <taxon>NPAAA clade</taxon>
        <taxon>Hologalegina</taxon>
        <taxon>IRL clade</taxon>
        <taxon>Trifolieae</taxon>
        <taxon>Trifolium</taxon>
    </lineage>
</organism>
<evidence type="ECO:0000256" key="4">
    <source>
        <dbReference type="ARBA" id="ARBA00022692"/>
    </source>
</evidence>
<evidence type="ECO:0000256" key="6">
    <source>
        <dbReference type="ARBA" id="ARBA00022737"/>
    </source>
</evidence>
<dbReference type="FunFam" id="3.80.10.10:FF:000275">
    <property type="entry name" value="Leucine-rich repeat receptor-like protein kinase"/>
    <property type="match status" value="1"/>
</dbReference>
<reference evidence="12" key="1">
    <citation type="journal article" date="2017" name="Front. Plant Sci.">
        <title>Climate Clever Clovers: New Paradigm to Reduce the Environmental Footprint of Ruminants by Breeding Low Methanogenic Forages Utilizing Haplotype Variation.</title>
        <authorList>
            <person name="Kaur P."/>
            <person name="Appels R."/>
            <person name="Bayer P.E."/>
            <person name="Keeble-Gagnere G."/>
            <person name="Wang J."/>
            <person name="Hirakawa H."/>
            <person name="Shirasawa K."/>
            <person name="Vercoe P."/>
            <person name="Stefanova K."/>
            <person name="Durmic Z."/>
            <person name="Nichols P."/>
            <person name="Revell C."/>
            <person name="Isobe S.N."/>
            <person name="Edwards D."/>
            <person name="Erskine W."/>
        </authorList>
    </citation>
    <scope>NUCLEOTIDE SEQUENCE [LARGE SCALE GENOMIC DNA]</scope>
    <source>
        <strain evidence="12">cv. Daliak</strain>
    </source>
</reference>
<gene>
    <name evidence="11" type="ORF">TSUD_160980</name>
</gene>
<dbReference type="PANTHER" id="PTHR48007">
    <property type="entry name" value="LEUCINE-RICH REPEAT RECEPTOR-LIKE PROTEIN KINASE PXC1"/>
    <property type="match status" value="1"/>
</dbReference>
<evidence type="ECO:0000313" key="11">
    <source>
        <dbReference type="EMBL" id="GAU30013.1"/>
    </source>
</evidence>
<keyword evidence="7" id="KW-1133">Transmembrane helix</keyword>
<dbReference type="PANTHER" id="PTHR48007:SF76">
    <property type="entry name" value="OS03G0145102 PROTEIN"/>
    <property type="match status" value="1"/>
</dbReference>
<evidence type="ECO:0000256" key="9">
    <source>
        <dbReference type="ARBA" id="ARBA00023180"/>
    </source>
</evidence>
<name>A0A2Z6MJM8_TRISU</name>
<keyword evidence="9" id="KW-0325">Glycoprotein</keyword>
<keyword evidence="5" id="KW-0732">Signal</keyword>
<dbReference type="InterPro" id="IPR046959">
    <property type="entry name" value="PRK1-6/SRF4-like"/>
</dbReference>
<dbReference type="OrthoDB" id="1729755at2759"/>